<evidence type="ECO:0000313" key="1">
    <source>
        <dbReference type="EMBL" id="KAI7936916.1"/>
    </source>
</evidence>
<dbReference type="Proteomes" id="UP001060170">
    <property type="component" value="Chromosome 17"/>
</dbReference>
<name>A0ACC0DQ27_9BASI</name>
<keyword evidence="2" id="KW-1185">Reference proteome</keyword>
<dbReference type="EMBL" id="CM045881">
    <property type="protein sequence ID" value="KAI7936916.1"/>
    <property type="molecule type" value="Genomic_DNA"/>
</dbReference>
<protein>
    <submittedName>
        <fullName evidence="1">Uncharacterized protein</fullName>
    </submittedName>
</protein>
<organism evidence="1 2">
    <name type="scientific">Puccinia striiformis f. sp. tritici</name>
    <dbReference type="NCBI Taxonomy" id="168172"/>
    <lineage>
        <taxon>Eukaryota</taxon>
        <taxon>Fungi</taxon>
        <taxon>Dikarya</taxon>
        <taxon>Basidiomycota</taxon>
        <taxon>Pucciniomycotina</taxon>
        <taxon>Pucciniomycetes</taxon>
        <taxon>Pucciniales</taxon>
        <taxon>Pucciniaceae</taxon>
        <taxon>Puccinia</taxon>
    </lineage>
</organism>
<proteinExistence type="predicted"/>
<gene>
    <name evidence="1" type="ORF">MJO28_015815</name>
</gene>
<reference evidence="2" key="2">
    <citation type="journal article" date="2018" name="Mol. Plant Microbe Interact.">
        <title>Genome sequence resources for the wheat stripe rust pathogen (Puccinia striiformis f. sp. tritici) and the barley stripe rust pathogen (Puccinia striiformis f. sp. hordei).</title>
        <authorList>
            <person name="Xia C."/>
            <person name="Wang M."/>
            <person name="Yin C."/>
            <person name="Cornejo O.E."/>
            <person name="Hulbert S.H."/>
            <person name="Chen X."/>
        </authorList>
    </citation>
    <scope>NUCLEOTIDE SEQUENCE [LARGE SCALE GENOMIC DNA]</scope>
    <source>
        <strain evidence="2">93-210</strain>
    </source>
</reference>
<accession>A0ACC0DQ27</accession>
<sequence>MQSTLLADLRTKYDKIFYICQILQKLDLNPKKFIVAFLTMDEIPLADRRQFWGTGTGWLGTREVLHAIRHLAFRSQEGKCLWREFILEEAKKCVQDEVAKTGEFPKGAYYNANKMDSVFFNDNAREDRESTLINHDMPFLYELIYTKISNSVTSGSGDNKSKSDHPIDGIDNSNNLDGVLTESTFDDPSSQVIEKDHKSHEKACEIRKQRRSCEASRTICAMIAFGENRRNNAMQISNSLTFLACGVTERVNNYLHYIGLTSARDTAHVALKALGEKSKKIITDIMSVEQCPHIAPIICIDNIDFEERIHSASPDKKSTMFHGTWGYIHRLDLSLLEGFDLETLKLQSVTKALRESTHLVIEPSFFLPTETENLHFKAVVKSQITRVLLDYIATSSAKKSNNPVQRDPPPINQIKAEKPDIHMLKMMVASDNSSAGIHEVLTSIIRQSGLTPEEFYGRFQLMEGDLGTCLNLESLRALRKPSGFAENSLSNIIMLMGASHTLWNISQAIFIHHFGKPNDANDQGAWRTLSALNLPCDKPIAKNDFTTMINNIQKIHEVTILECLLQVMGISKTSLPNTKVAFPPETLNKIIDLCYNRFFGPNVIRDALKTSSTRYYNLLLRLRDFATIVEANRAMQAGDIGRLLNMWRRWAVMTQGMKSLKHYKVHLPRMILLITKVLPPALCRLIQHSLLITPSGRPDHFVAKDFYLEVQNYWIKFFYNHNSIGTNINRLKDVFSINIPLLQSLVQAIKFDSGIANYHQSTKHRISLQAINAFQRMANQFDICSPLRGPIGTDPTRTDNIFKLGVQAMAEDIKEGSQHLNKFRPSVIISTHNFGESEDVSDQGDHLDLSNELCDPYNELGSNLQNNLGDM</sequence>
<comment type="caution">
    <text evidence="1">The sequence shown here is derived from an EMBL/GenBank/DDBJ whole genome shotgun (WGS) entry which is preliminary data.</text>
</comment>
<reference evidence="1 2" key="3">
    <citation type="journal article" date="2022" name="Microbiol. Spectr.">
        <title>Folding features and dynamics of 3D genome architecture in plant fungal pathogens.</title>
        <authorList>
            <person name="Xia C."/>
        </authorList>
    </citation>
    <scope>NUCLEOTIDE SEQUENCE [LARGE SCALE GENOMIC DNA]</scope>
    <source>
        <strain evidence="1 2">93-210</strain>
    </source>
</reference>
<reference evidence="2" key="1">
    <citation type="journal article" date="2018" name="BMC Genomics">
        <title>Genomic insights into host adaptation between the wheat stripe rust pathogen (Puccinia striiformis f. sp. tritici) and the barley stripe rust pathogen (Puccinia striiformis f. sp. hordei).</title>
        <authorList>
            <person name="Xia C."/>
            <person name="Wang M."/>
            <person name="Yin C."/>
            <person name="Cornejo O.E."/>
            <person name="Hulbert S.H."/>
            <person name="Chen X."/>
        </authorList>
    </citation>
    <scope>NUCLEOTIDE SEQUENCE [LARGE SCALE GENOMIC DNA]</scope>
    <source>
        <strain evidence="2">93-210</strain>
    </source>
</reference>
<evidence type="ECO:0000313" key="2">
    <source>
        <dbReference type="Proteomes" id="UP001060170"/>
    </source>
</evidence>